<proteinExistence type="predicted"/>
<evidence type="ECO:0000256" key="1">
    <source>
        <dbReference type="SAM" id="MobiDB-lite"/>
    </source>
</evidence>
<protein>
    <submittedName>
        <fullName evidence="2">Uncharacterized protein</fullName>
    </submittedName>
</protein>
<feature type="region of interest" description="Disordered" evidence="1">
    <location>
        <begin position="28"/>
        <end position="86"/>
    </location>
</feature>
<dbReference type="AlphaFoldDB" id="A0A438D6A3"/>
<organism evidence="2 3">
    <name type="scientific">Vitis vinifera</name>
    <name type="common">Grape</name>
    <dbReference type="NCBI Taxonomy" id="29760"/>
    <lineage>
        <taxon>Eukaryota</taxon>
        <taxon>Viridiplantae</taxon>
        <taxon>Streptophyta</taxon>
        <taxon>Embryophyta</taxon>
        <taxon>Tracheophyta</taxon>
        <taxon>Spermatophyta</taxon>
        <taxon>Magnoliopsida</taxon>
        <taxon>eudicotyledons</taxon>
        <taxon>Gunneridae</taxon>
        <taxon>Pentapetalae</taxon>
        <taxon>rosids</taxon>
        <taxon>Vitales</taxon>
        <taxon>Vitaceae</taxon>
        <taxon>Viteae</taxon>
        <taxon>Vitis</taxon>
    </lineage>
</organism>
<sequence>MREMLERKIGEEEKRVALGWSKRCSRSGVEEKKGKNSSRYCGEQGRGLILGPSGADECRSLPGQSETSASRKRKLENGKGDGKKMGELIPWCGDVNRAGYYLRLGVIDQEKRRFSIFIPKHWQKGEQAGRKGHGETENG</sequence>
<name>A0A438D6A3_VITVI</name>
<dbReference type="Proteomes" id="UP000288805">
    <property type="component" value="Unassembled WGS sequence"/>
</dbReference>
<dbReference type="EMBL" id="QGNW01001775">
    <property type="protein sequence ID" value="RVW31015.1"/>
    <property type="molecule type" value="Genomic_DNA"/>
</dbReference>
<feature type="compositionally biased region" description="Basic and acidic residues" evidence="1">
    <location>
        <begin position="75"/>
        <end position="86"/>
    </location>
</feature>
<evidence type="ECO:0000313" key="3">
    <source>
        <dbReference type="Proteomes" id="UP000288805"/>
    </source>
</evidence>
<evidence type="ECO:0000313" key="2">
    <source>
        <dbReference type="EMBL" id="RVW31015.1"/>
    </source>
</evidence>
<gene>
    <name evidence="2" type="ORF">CK203_100658</name>
</gene>
<reference evidence="2 3" key="1">
    <citation type="journal article" date="2018" name="PLoS Genet.">
        <title>Population sequencing reveals clonal diversity and ancestral inbreeding in the grapevine cultivar Chardonnay.</title>
        <authorList>
            <person name="Roach M.J."/>
            <person name="Johnson D.L."/>
            <person name="Bohlmann J."/>
            <person name="van Vuuren H.J."/>
            <person name="Jones S.J."/>
            <person name="Pretorius I.S."/>
            <person name="Schmidt S.A."/>
            <person name="Borneman A.R."/>
        </authorList>
    </citation>
    <scope>NUCLEOTIDE SEQUENCE [LARGE SCALE GENOMIC DNA]</scope>
    <source>
        <strain evidence="3">cv. Chardonnay</strain>
        <tissue evidence="2">Leaf</tissue>
    </source>
</reference>
<comment type="caution">
    <text evidence="2">The sequence shown here is derived from an EMBL/GenBank/DDBJ whole genome shotgun (WGS) entry which is preliminary data.</text>
</comment>
<accession>A0A438D6A3</accession>